<evidence type="ECO:0000256" key="2">
    <source>
        <dbReference type="ARBA" id="ARBA00004162"/>
    </source>
</evidence>
<keyword evidence="6 10" id="KW-0812">Transmembrane</keyword>
<evidence type="ECO:0000256" key="7">
    <source>
        <dbReference type="ARBA" id="ARBA00022779"/>
    </source>
</evidence>
<dbReference type="Pfam" id="PF03748">
    <property type="entry name" value="FliL"/>
    <property type="match status" value="1"/>
</dbReference>
<gene>
    <name evidence="11" type="ORF">A3F84_03630</name>
</gene>
<sequence length="174" mass="19590">MAAEQPTPPPGSNLREAIRNYAVLVILVLVVQIALAFFIIRTMIIGRQDSAQKAALLAVEELKEPEEEILPDKPAKVYDIKEDLLTNSADSDRLRYVKAHVQLGVTPEKVYDEITQIEPKVIDTILGILMSKTVEEMDDPADKEVIKDEVKIALNKYLRQGEIVKVYFTAFLIQ</sequence>
<keyword evidence="4 10" id="KW-1003">Cell membrane</keyword>
<keyword evidence="5 10" id="KW-0145">Chemotaxis</keyword>
<dbReference type="PANTHER" id="PTHR35091">
    <property type="entry name" value="FLAGELLAR PROTEIN FLIL"/>
    <property type="match status" value="1"/>
</dbReference>
<evidence type="ECO:0000256" key="3">
    <source>
        <dbReference type="ARBA" id="ARBA00008281"/>
    </source>
</evidence>
<reference evidence="11 12" key="1">
    <citation type="journal article" date="2016" name="Nat. Commun.">
        <title>Thousands of microbial genomes shed light on interconnected biogeochemical processes in an aquifer system.</title>
        <authorList>
            <person name="Anantharaman K."/>
            <person name="Brown C.T."/>
            <person name="Hug L.A."/>
            <person name="Sharon I."/>
            <person name="Castelle C.J."/>
            <person name="Probst A.J."/>
            <person name="Thomas B.C."/>
            <person name="Singh A."/>
            <person name="Wilkins M.J."/>
            <person name="Karaoz U."/>
            <person name="Brodie E.L."/>
            <person name="Williams K.H."/>
            <person name="Hubbard S.S."/>
            <person name="Banfield J.F."/>
        </authorList>
    </citation>
    <scope>NUCLEOTIDE SEQUENCE [LARGE SCALE GENOMIC DNA]</scope>
    <source>
        <strain evidence="12">RIFCSPLOWO2_12_FULL_64_10</strain>
    </source>
</reference>
<comment type="function">
    <text evidence="1 10">Controls the rotational direction of flagella during chemotaxis.</text>
</comment>
<keyword evidence="7 10" id="KW-0283">Flagellar rotation</keyword>
<comment type="similarity">
    <text evidence="3 10">Belongs to the FliL family.</text>
</comment>
<keyword evidence="8 10" id="KW-1133">Transmembrane helix</keyword>
<evidence type="ECO:0000256" key="10">
    <source>
        <dbReference type="RuleBase" id="RU364125"/>
    </source>
</evidence>
<evidence type="ECO:0000256" key="1">
    <source>
        <dbReference type="ARBA" id="ARBA00002254"/>
    </source>
</evidence>
<dbReference type="AlphaFoldDB" id="A0A1F6C5W7"/>
<dbReference type="PANTHER" id="PTHR35091:SF2">
    <property type="entry name" value="FLAGELLAR PROTEIN FLIL"/>
    <property type="match status" value="1"/>
</dbReference>
<evidence type="ECO:0000256" key="4">
    <source>
        <dbReference type="ARBA" id="ARBA00022475"/>
    </source>
</evidence>
<evidence type="ECO:0000313" key="11">
    <source>
        <dbReference type="EMBL" id="OGG44545.1"/>
    </source>
</evidence>
<evidence type="ECO:0000256" key="8">
    <source>
        <dbReference type="ARBA" id="ARBA00022989"/>
    </source>
</evidence>
<evidence type="ECO:0000256" key="6">
    <source>
        <dbReference type="ARBA" id="ARBA00022692"/>
    </source>
</evidence>
<dbReference type="GO" id="GO:0009425">
    <property type="term" value="C:bacterial-type flagellum basal body"/>
    <property type="evidence" value="ECO:0007669"/>
    <property type="project" value="InterPro"/>
</dbReference>
<dbReference type="GO" id="GO:0005886">
    <property type="term" value="C:plasma membrane"/>
    <property type="evidence" value="ECO:0007669"/>
    <property type="project" value="UniProtKB-SubCell"/>
</dbReference>
<dbReference type="InterPro" id="IPR005503">
    <property type="entry name" value="FliL"/>
</dbReference>
<name>A0A1F6C5W7_HANXR</name>
<organism evidence="11 12">
    <name type="scientific">Handelsmanbacteria sp. (strain RIFCSPLOWO2_12_FULL_64_10)</name>
    <dbReference type="NCBI Taxonomy" id="1817868"/>
    <lineage>
        <taxon>Bacteria</taxon>
        <taxon>Candidatus Handelsmaniibacteriota</taxon>
    </lineage>
</organism>
<evidence type="ECO:0000256" key="5">
    <source>
        <dbReference type="ARBA" id="ARBA00022500"/>
    </source>
</evidence>
<comment type="subcellular location">
    <subcellularLocation>
        <location evidence="2">Cell membrane</location>
        <topology evidence="2">Single-pass membrane protein</topology>
    </subcellularLocation>
</comment>
<evidence type="ECO:0000256" key="9">
    <source>
        <dbReference type="ARBA" id="ARBA00023136"/>
    </source>
</evidence>
<dbReference type="GO" id="GO:0071978">
    <property type="term" value="P:bacterial-type flagellum-dependent swarming motility"/>
    <property type="evidence" value="ECO:0007669"/>
    <property type="project" value="TreeGrafter"/>
</dbReference>
<dbReference type="EMBL" id="MFKF01000400">
    <property type="protein sequence ID" value="OGG44545.1"/>
    <property type="molecule type" value="Genomic_DNA"/>
</dbReference>
<evidence type="ECO:0000313" key="12">
    <source>
        <dbReference type="Proteomes" id="UP000178606"/>
    </source>
</evidence>
<dbReference type="Proteomes" id="UP000178606">
    <property type="component" value="Unassembled WGS sequence"/>
</dbReference>
<feature type="transmembrane region" description="Helical" evidence="10">
    <location>
        <begin position="20"/>
        <end position="40"/>
    </location>
</feature>
<dbReference type="GO" id="GO:0006935">
    <property type="term" value="P:chemotaxis"/>
    <property type="evidence" value="ECO:0007669"/>
    <property type="project" value="UniProtKB-KW"/>
</dbReference>
<protein>
    <recommendedName>
        <fullName evidence="10">Flagellar protein FliL</fullName>
    </recommendedName>
</protein>
<comment type="caution">
    <text evidence="11">The sequence shown here is derived from an EMBL/GenBank/DDBJ whole genome shotgun (WGS) entry which is preliminary data.</text>
</comment>
<accession>A0A1F6C5W7</accession>
<keyword evidence="9 10" id="KW-0472">Membrane</keyword>
<proteinExistence type="inferred from homology"/>